<keyword evidence="4" id="KW-0812">Transmembrane</keyword>
<organism evidence="6 7">
    <name type="scientific">Cloeon dipterum</name>
    <dbReference type="NCBI Taxonomy" id="197152"/>
    <lineage>
        <taxon>Eukaryota</taxon>
        <taxon>Metazoa</taxon>
        <taxon>Ecdysozoa</taxon>
        <taxon>Arthropoda</taxon>
        <taxon>Hexapoda</taxon>
        <taxon>Insecta</taxon>
        <taxon>Pterygota</taxon>
        <taxon>Palaeoptera</taxon>
        <taxon>Ephemeroptera</taxon>
        <taxon>Pisciforma</taxon>
        <taxon>Baetidae</taxon>
        <taxon>Cloeon</taxon>
    </lineage>
</organism>
<evidence type="ECO:0008006" key="8">
    <source>
        <dbReference type="Google" id="ProtNLM"/>
    </source>
</evidence>
<feature type="chain" id="PRO_5035728902" description="Bee-milk protein" evidence="5">
    <location>
        <begin position="19"/>
        <end position="425"/>
    </location>
</feature>
<dbReference type="Pfam" id="PF03022">
    <property type="entry name" value="MRJP"/>
    <property type="match status" value="1"/>
</dbReference>
<dbReference type="InterPro" id="IPR011042">
    <property type="entry name" value="6-blade_b-propeller_TolB-like"/>
</dbReference>
<keyword evidence="5" id="KW-0732">Signal</keyword>
<proteinExistence type="inferred from homology"/>
<dbReference type="Proteomes" id="UP000494165">
    <property type="component" value="Unassembled WGS sequence"/>
</dbReference>
<evidence type="ECO:0000313" key="7">
    <source>
        <dbReference type="Proteomes" id="UP000494165"/>
    </source>
</evidence>
<keyword evidence="4" id="KW-0472">Membrane</keyword>
<evidence type="ECO:0000256" key="4">
    <source>
        <dbReference type="SAM" id="Phobius"/>
    </source>
</evidence>
<evidence type="ECO:0000256" key="1">
    <source>
        <dbReference type="ARBA" id="ARBA00004613"/>
    </source>
</evidence>
<dbReference type="PANTHER" id="PTHR10009:SF18">
    <property type="entry name" value="PROTEIN YELLOW-LIKE PROTEIN"/>
    <property type="match status" value="1"/>
</dbReference>
<keyword evidence="7" id="KW-1185">Reference proteome</keyword>
<dbReference type="PRINTS" id="PR01366">
    <property type="entry name" value="ROYALJELLY"/>
</dbReference>
<dbReference type="EMBL" id="CADEPI010000027">
    <property type="protein sequence ID" value="CAB3366822.1"/>
    <property type="molecule type" value="Genomic_DNA"/>
</dbReference>
<comment type="similarity">
    <text evidence="2">Belongs to the major royal jelly protein family.</text>
</comment>
<name>A0A8S1C7L3_9INSE</name>
<evidence type="ECO:0000256" key="2">
    <source>
        <dbReference type="ARBA" id="ARBA00009127"/>
    </source>
</evidence>
<dbReference type="SUPFAM" id="SSF101898">
    <property type="entry name" value="NHL repeat"/>
    <property type="match status" value="1"/>
</dbReference>
<evidence type="ECO:0000256" key="3">
    <source>
        <dbReference type="ARBA" id="ARBA00022525"/>
    </source>
</evidence>
<gene>
    <name evidence="6" type="ORF">CLODIP_2_CD13406</name>
</gene>
<dbReference type="OrthoDB" id="9977471at2759"/>
<reference evidence="6 7" key="1">
    <citation type="submission" date="2020-04" db="EMBL/GenBank/DDBJ databases">
        <authorList>
            <person name="Alioto T."/>
            <person name="Alioto T."/>
            <person name="Gomez Garrido J."/>
        </authorList>
    </citation>
    <scope>NUCLEOTIDE SEQUENCE [LARGE SCALE GENOMIC DNA]</scope>
</reference>
<dbReference type="AlphaFoldDB" id="A0A8S1C7L3"/>
<evidence type="ECO:0000313" key="6">
    <source>
        <dbReference type="EMBL" id="CAB3366822.1"/>
    </source>
</evidence>
<dbReference type="GO" id="GO:0005576">
    <property type="term" value="C:extracellular region"/>
    <property type="evidence" value="ECO:0007669"/>
    <property type="project" value="UniProtKB-SubCell"/>
</dbReference>
<keyword evidence="4" id="KW-1133">Transmembrane helix</keyword>
<comment type="subcellular location">
    <subcellularLocation>
        <location evidence="1">Secreted</location>
    </subcellularLocation>
</comment>
<comment type="caution">
    <text evidence="6">The sequence shown here is derived from an EMBL/GenBank/DDBJ whole genome shotgun (WGS) entry which is preliminary data.</text>
</comment>
<keyword evidence="3" id="KW-0964">Secreted</keyword>
<accession>A0A8S1C7L3</accession>
<dbReference type="PANTHER" id="PTHR10009">
    <property type="entry name" value="PROTEIN YELLOW-RELATED"/>
    <property type="match status" value="1"/>
</dbReference>
<sequence>MAPLYFLIVYLLCASATTLDFKSVFEWNSFEFNWTSEDSREKAVKDGRYKPEKIEPRFLALHEGKIFLSLSKQNGVPATLVWLSTDASSTSPTLNPYPSWPNQQEKTNCDKIVSARGIEVDTIGRLWALDDGSEEDCSPKLVIFNLTKNSVELSHLFPDSTVSLSFSCRYLVVFSLREKKSWRVEAQKIRSNAIALSPMNRRRHLYLSGSDRRDLSTVSIPEIRAGEKNLSLTSVGNTTGLTNRMIMDERGNLYFDLSLKSVVWWDTNRPFNKEQIYEEGRSNRPLLFAFDTNGNLWLMAQFTDQTPKSRLSRAAIGVKNYLYNASIDSSGTSKYVNGKKHQDLLVLNIILSIWNVFNLISTAFQIYWFHRMKKWQDSIAETETEGDQIFRPSAILPNKPPEPIYEEIDSAPYSSMQNTIVKSKM</sequence>
<dbReference type="InterPro" id="IPR017996">
    <property type="entry name" value="MRJP/yellow-related"/>
</dbReference>
<feature type="transmembrane region" description="Helical" evidence="4">
    <location>
        <begin position="344"/>
        <end position="369"/>
    </location>
</feature>
<feature type="signal peptide" evidence="5">
    <location>
        <begin position="1"/>
        <end position="18"/>
    </location>
</feature>
<protein>
    <recommendedName>
        <fullName evidence="8">Bee-milk protein</fullName>
    </recommendedName>
</protein>
<evidence type="ECO:0000256" key="5">
    <source>
        <dbReference type="SAM" id="SignalP"/>
    </source>
</evidence>
<dbReference type="Gene3D" id="2.120.10.30">
    <property type="entry name" value="TolB, C-terminal domain"/>
    <property type="match status" value="2"/>
</dbReference>